<dbReference type="SUPFAM" id="SSF54076">
    <property type="entry name" value="RNase A-like"/>
    <property type="match status" value="1"/>
</dbReference>
<dbReference type="RefSeq" id="XP_007479809.1">
    <property type="nucleotide sequence ID" value="XM_007479747.2"/>
</dbReference>
<dbReference type="GO" id="GO:0050830">
    <property type="term" value="P:defense response to Gram-positive bacterium"/>
    <property type="evidence" value="ECO:0000318"/>
    <property type="project" value="GO_Central"/>
</dbReference>
<feature type="transmembrane region" description="Helical" evidence="2">
    <location>
        <begin position="21"/>
        <end position="41"/>
    </location>
</feature>
<dbReference type="FunCoup" id="F7E383">
    <property type="interactions" value="1"/>
</dbReference>
<dbReference type="Gene3D" id="3.10.130.10">
    <property type="entry name" value="Ribonuclease A-like domain"/>
    <property type="match status" value="1"/>
</dbReference>
<evidence type="ECO:0000256" key="1">
    <source>
        <dbReference type="ARBA" id="ARBA00005600"/>
    </source>
</evidence>
<evidence type="ECO:0000313" key="5">
    <source>
        <dbReference type="Proteomes" id="UP000002280"/>
    </source>
</evidence>
<dbReference type="InterPro" id="IPR023412">
    <property type="entry name" value="RNaseA_domain"/>
</dbReference>
<protein>
    <submittedName>
        <fullName evidence="4">Probable inactive ribonuclease-like protein 12</fullName>
    </submittedName>
</protein>
<evidence type="ECO:0000256" key="2">
    <source>
        <dbReference type="SAM" id="Phobius"/>
    </source>
</evidence>
<sequence length="175" mass="20444">MDLLSARATANKIGERTRRNVNGIFPLLVLLLLTFLLMLGLSKSLDEDLQEKSFEEEHIDYPKSNRLFRYCNSMMLLKKIRGPNDTCKRKHVFIHERLDNIVSMCNNFTTITTCKYPSRMNCHHSQRKLQLTDCKLTEGRRFPGCKYQSLPKFNSILFNCDEIGPVYLYKIVEDS</sequence>
<dbReference type="KEGG" id="mdo:103098338"/>
<dbReference type="GeneID" id="103098338"/>
<feature type="domain" description="Ribonuclease A-domain" evidence="3">
    <location>
        <begin position="47"/>
        <end position="172"/>
    </location>
</feature>
<dbReference type="OrthoDB" id="9824991at2759"/>
<dbReference type="CDD" id="cd00163">
    <property type="entry name" value="RNase_A"/>
    <property type="match status" value="1"/>
</dbReference>
<evidence type="ECO:0000259" key="3">
    <source>
        <dbReference type="SMART" id="SM00092"/>
    </source>
</evidence>
<reference evidence="4 5" key="1">
    <citation type="journal article" date="2007" name="Nature">
        <title>Genome of the marsupial Monodelphis domestica reveals innovation in non-coding sequences.</title>
        <authorList>
            <person name="Mikkelsen T.S."/>
            <person name="Wakefield M.J."/>
            <person name="Aken B."/>
            <person name="Amemiya C.T."/>
            <person name="Chang J.L."/>
            <person name="Duke S."/>
            <person name="Garber M."/>
            <person name="Gentles A.J."/>
            <person name="Goodstadt L."/>
            <person name="Heger A."/>
            <person name="Jurka J."/>
            <person name="Kamal M."/>
            <person name="Mauceli E."/>
            <person name="Searle S.M."/>
            <person name="Sharpe T."/>
            <person name="Baker M.L."/>
            <person name="Batzer M.A."/>
            <person name="Benos P.V."/>
            <person name="Belov K."/>
            <person name="Clamp M."/>
            <person name="Cook A."/>
            <person name="Cuff J."/>
            <person name="Das R."/>
            <person name="Davidow L."/>
            <person name="Deakin J.E."/>
            <person name="Fazzari M.J."/>
            <person name="Glass J.L."/>
            <person name="Grabherr M."/>
            <person name="Greally J.M."/>
            <person name="Gu W."/>
            <person name="Hore T.A."/>
            <person name="Huttley G.A."/>
            <person name="Kleber M."/>
            <person name="Jirtle R.L."/>
            <person name="Koina E."/>
            <person name="Lee J.T."/>
            <person name="Mahony S."/>
            <person name="Marra M.A."/>
            <person name="Miller R.D."/>
            <person name="Nicholls R.D."/>
            <person name="Oda M."/>
            <person name="Papenfuss A.T."/>
            <person name="Parra Z.E."/>
            <person name="Pollock D.D."/>
            <person name="Ray D.A."/>
            <person name="Schein J.E."/>
            <person name="Speed T.P."/>
            <person name="Thompson K."/>
            <person name="VandeBerg J.L."/>
            <person name="Wade C.M."/>
            <person name="Walker J.A."/>
            <person name="Waters P.D."/>
            <person name="Webber C."/>
            <person name="Weidman J.R."/>
            <person name="Xie X."/>
            <person name="Zody M.C."/>
            <person name="Baldwin J."/>
            <person name="Abdouelleil A."/>
            <person name="Abdulkadir J."/>
            <person name="Abebe A."/>
            <person name="Abera B."/>
            <person name="Abreu J."/>
            <person name="Acer S.C."/>
            <person name="Aftuck L."/>
            <person name="Alexander A."/>
            <person name="An P."/>
            <person name="Anderson E."/>
            <person name="Anderson S."/>
            <person name="Arachi H."/>
            <person name="Azer M."/>
            <person name="Bachantsang P."/>
            <person name="Barry A."/>
            <person name="Bayul T."/>
            <person name="Berlin A."/>
            <person name="Bessette D."/>
            <person name="Bloom T."/>
            <person name="Bloom T."/>
            <person name="Boguslavskiy L."/>
            <person name="Bonnet C."/>
            <person name="Boukhgalter B."/>
            <person name="Bourzgui I."/>
            <person name="Brown A."/>
            <person name="Cahill P."/>
            <person name="Channer S."/>
            <person name="Cheshatsang Y."/>
            <person name="Chuda L."/>
            <person name="Citroen M."/>
            <person name="Collymore A."/>
            <person name="Cooke P."/>
            <person name="Costello M."/>
            <person name="D'Aco K."/>
            <person name="Daza R."/>
            <person name="De Haan G."/>
            <person name="DeGray S."/>
            <person name="DeMaso C."/>
            <person name="Dhargay N."/>
            <person name="Dooley K."/>
            <person name="Dooley E."/>
            <person name="Doricent M."/>
            <person name="Dorje P."/>
            <person name="Dorjee K."/>
            <person name="Dupes A."/>
            <person name="Elong R."/>
            <person name="Falk J."/>
            <person name="Farina A."/>
            <person name="Faro S."/>
            <person name="Ferguson D."/>
            <person name="Fisher S."/>
            <person name="Foley C.D."/>
            <person name="Franke A."/>
            <person name="Friedrich D."/>
            <person name="Gadbois L."/>
            <person name="Gearin G."/>
            <person name="Gearin C.R."/>
            <person name="Giannoukos G."/>
            <person name="Goode T."/>
            <person name="Graham J."/>
            <person name="Grandbois E."/>
            <person name="Grewal S."/>
            <person name="Gyaltsen K."/>
            <person name="Hafez N."/>
            <person name="Hagos B."/>
            <person name="Hall J."/>
            <person name="Henson C."/>
            <person name="Hollinger A."/>
            <person name="Honan T."/>
            <person name="Huard M.D."/>
            <person name="Hughes L."/>
            <person name="Hurhula B."/>
            <person name="Husby M.E."/>
            <person name="Kamat A."/>
            <person name="Kanga B."/>
            <person name="Kashin S."/>
            <person name="Khazanovich D."/>
            <person name="Kisner P."/>
            <person name="Lance K."/>
            <person name="Lara M."/>
            <person name="Lee W."/>
            <person name="Lennon N."/>
            <person name="Letendre F."/>
            <person name="LeVine R."/>
            <person name="Lipovsky A."/>
            <person name="Liu X."/>
            <person name="Liu J."/>
            <person name="Liu S."/>
            <person name="Lokyitsang T."/>
            <person name="Lokyitsang Y."/>
            <person name="Lubonja R."/>
            <person name="Lui A."/>
            <person name="MacDonald P."/>
            <person name="Magnisalis V."/>
            <person name="Maru K."/>
            <person name="Matthews C."/>
            <person name="McCusker W."/>
            <person name="McDonough S."/>
            <person name="Mehta T."/>
            <person name="Meldrim J."/>
            <person name="Meneus L."/>
            <person name="Mihai O."/>
            <person name="Mihalev A."/>
            <person name="Mihova T."/>
            <person name="Mittelman R."/>
            <person name="Mlenga V."/>
            <person name="Montmayeur A."/>
            <person name="Mulrain L."/>
            <person name="Navidi A."/>
            <person name="Naylor J."/>
            <person name="Negash T."/>
            <person name="Nguyen T."/>
            <person name="Nguyen N."/>
            <person name="Nicol R."/>
            <person name="Norbu C."/>
            <person name="Norbu N."/>
            <person name="Novod N."/>
            <person name="O'Neill B."/>
            <person name="Osman S."/>
            <person name="Markiewicz E."/>
            <person name="Oyono O.L."/>
            <person name="Patti C."/>
            <person name="Phunkhang P."/>
            <person name="Pierre F."/>
            <person name="Priest M."/>
            <person name="Raghuraman S."/>
            <person name="Rege F."/>
            <person name="Reyes R."/>
            <person name="Rise C."/>
            <person name="Rogov P."/>
            <person name="Ross K."/>
            <person name="Ryan E."/>
            <person name="Settipalli S."/>
            <person name="Shea T."/>
            <person name="Sherpa N."/>
            <person name="Shi L."/>
            <person name="Shih D."/>
            <person name="Sparrow T."/>
            <person name="Spaulding J."/>
            <person name="Stalker J."/>
            <person name="Stange-Thomann N."/>
            <person name="Stavropoulos S."/>
            <person name="Stone C."/>
            <person name="Strader C."/>
            <person name="Tesfaye S."/>
            <person name="Thomson T."/>
            <person name="Thoulutsang Y."/>
            <person name="Thoulutsang D."/>
            <person name="Topham K."/>
            <person name="Topping I."/>
            <person name="Tsamla T."/>
            <person name="Vassiliev H."/>
            <person name="Vo A."/>
            <person name="Wangchuk T."/>
            <person name="Wangdi T."/>
            <person name="Weiand M."/>
            <person name="Wilkinson J."/>
            <person name="Wilson A."/>
            <person name="Yadav S."/>
            <person name="Young G."/>
            <person name="Yu Q."/>
            <person name="Zembek L."/>
            <person name="Zhong D."/>
            <person name="Zimmer A."/>
            <person name="Zwirko Z."/>
            <person name="Jaffe D.B."/>
            <person name="Alvarez P."/>
            <person name="Brockman W."/>
            <person name="Butler J."/>
            <person name="Chin C."/>
            <person name="Gnerre S."/>
            <person name="MacCallum I."/>
            <person name="Graves J.A."/>
            <person name="Ponting C.P."/>
            <person name="Breen M."/>
            <person name="Samollow P.B."/>
            <person name="Lander E.S."/>
            <person name="Lindblad-Toh K."/>
        </authorList>
    </citation>
    <scope>NUCLEOTIDE SEQUENCE [LARGE SCALE GENOMIC DNA]</scope>
</reference>
<gene>
    <name evidence="4" type="primary">LOC103098338</name>
</gene>
<dbReference type="OMA" id="KHVFIHE"/>
<dbReference type="Bgee" id="ENSMODG00000024493">
    <property type="expression patterns" value="Expressed in lung and 5 other cell types or tissues"/>
</dbReference>
<dbReference type="PANTHER" id="PTHR11437:SF20">
    <property type="entry name" value="INACTIVE RIBONUCLEASE-LIKE PROTEIN 12-RELATED"/>
    <property type="match status" value="1"/>
</dbReference>
<dbReference type="AlphaFoldDB" id="F7E383"/>
<proteinExistence type="inferred from homology"/>
<dbReference type="PANTHER" id="PTHR11437">
    <property type="entry name" value="RIBONUCLEASE"/>
    <property type="match status" value="1"/>
</dbReference>
<dbReference type="Proteomes" id="UP000002280">
    <property type="component" value="Chromosome 1"/>
</dbReference>
<dbReference type="HOGENOM" id="CLU_117006_1_0_1"/>
<keyword evidence="5" id="KW-1185">Reference proteome</keyword>
<dbReference type="InterPro" id="IPR036816">
    <property type="entry name" value="RNaseA-like_dom_sf"/>
</dbReference>
<dbReference type="InterPro" id="IPR001427">
    <property type="entry name" value="RNaseA"/>
</dbReference>
<dbReference type="SMART" id="SM00092">
    <property type="entry name" value="RNAse_Pc"/>
    <property type="match status" value="1"/>
</dbReference>
<name>F7E383_MONDO</name>
<dbReference type="Pfam" id="PF00074">
    <property type="entry name" value="RnaseA"/>
    <property type="match status" value="1"/>
</dbReference>
<keyword evidence="2" id="KW-0472">Membrane</keyword>
<dbReference type="InParanoid" id="F7E383"/>
<dbReference type="Ensembl" id="ENSMODT00000035950.3">
    <property type="protein sequence ID" value="ENSMODP00000034364.2"/>
    <property type="gene ID" value="ENSMODG00000024493.3"/>
</dbReference>
<organism evidence="4 5">
    <name type="scientific">Monodelphis domestica</name>
    <name type="common">Gray short-tailed opossum</name>
    <dbReference type="NCBI Taxonomy" id="13616"/>
    <lineage>
        <taxon>Eukaryota</taxon>
        <taxon>Metazoa</taxon>
        <taxon>Chordata</taxon>
        <taxon>Craniata</taxon>
        <taxon>Vertebrata</taxon>
        <taxon>Euteleostomi</taxon>
        <taxon>Mammalia</taxon>
        <taxon>Metatheria</taxon>
        <taxon>Didelphimorphia</taxon>
        <taxon>Didelphidae</taxon>
        <taxon>Monodelphis</taxon>
    </lineage>
</organism>
<dbReference type="GeneTree" id="ENSGT00730000111478"/>
<accession>F7E383</accession>
<dbReference type="eggNOG" id="ENOG502T3VJ">
    <property type="taxonomic scope" value="Eukaryota"/>
</dbReference>
<keyword evidence="2" id="KW-1133">Transmembrane helix</keyword>
<keyword evidence="2" id="KW-0812">Transmembrane</keyword>
<comment type="similarity">
    <text evidence="1">Belongs to the pancreatic ribonuclease family.</text>
</comment>
<reference evidence="4" key="3">
    <citation type="submission" date="2025-09" db="UniProtKB">
        <authorList>
            <consortium name="Ensembl"/>
        </authorList>
    </citation>
    <scope>IDENTIFICATION</scope>
</reference>
<dbReference type="GO" id="GO:0003676">
    <property type="term" value="F:nucleic acid binding"/>
    <property type="evidence" value="ECO:0007669"/>
    <property type="project" value="InterPro"/>
</dbReference>
<reference evidence="4" key="2">
    <citation type="submission" date="2025-08" db="UniProtKB">
        <authorList>
            <consortium name="Ensembl"/>
        </authorList>
    </citation>
    <scope>IDENTIFICATION</scope>
</reference>
<evidence type="ECO:0000313" key="4">
    <source>
        <dbReference type="Ensembl" id="ENSMODP00000034364.2"/>
    </source>
</evidence>